<dbReference type="GO" id="GO:0050135">
    <property type="term" value="F:NADP+ nucleosidase activity"/>
    <property type="evidence" value="ECO:0007669"/>
    <property type="project" value="InterPro"/>
</dbReference>
<evidence type="ECO:0000256" key="1">
    <source>
        <dbReference type="SAM" id="MobiDB-lite"/>
    </source>
</evidence>
<sequence>MGIELPRELADVAAATGLSWPQADEDELHAQATAWRGAQNELTALAAEADRTASAAAGALTGPSADAAREMWAGFVDPDRGHLTLAAKGAGEAADRLTHAAEQVAAAKVEMVRQLVDAAKNRDAASAAAEAGHPTALLGLAPVLKGTAANLAILTTNVETAVGPGGGAGSPGGPGSAEAGRGGVLGSAFGAVDGLVSGARGAATTGGLLDVNPGTHTPEGQSGLLSAVTGLPSHVLSAVDSPLPEAPLLRPVDDRPMPPVEPSTGLDHPVPGLGTDLDHPVSSLEPGASEGGPVPSAVPEPGTGPIRTGHYSGFLAHGGFDDVPTPPAGIPGGTVAAGFAEGAPASLPSPGPDLNTAPTPRPALPNVTGQPGPVSPVPAQPSLPEPPRPAGVLPPGSAYGQPTARPAQSAPGGASVARPAPSAPGGSPTARPAQPAPGSGARPAPGSRTDARPTQPAPGSDARPAQPAPGSRPDGRPAQPAPTPDARPGQPAPTSGPRPTPDAQPVPDSRPRPAPDAHPASGWDRAHGQPPLGAPRQERESIVALFRVAMFPIGHLPVATVRPHRQLPPPSPEVDYAAGLRFPPYDHPRSDLIVPGETPPRRGESSPATPAPAELFEHHDPLGGLHERDWDRRFLAGHRDDIPEYAWPPGELYPEGGLEPGEPEVLPEGTLLDRFGPVEGRVFAPAGTLFAKRSLPPTATAEYRRYRVTRAVPMWQAVSAPWFGQPGGGLRYRAVHSADELVTLGYLEEGE</sequence>
<dbReference type="AlphaFoldDB" id="A0A8H9J0L9"/>
<keyword evidence="5" id="KW-1185">Reference proteome</keyword>
<feature type="domain" description="TNT" evidence="2">
    <location>
        <begin position="666"/>
        <end position="749"/>
    </location>
</feature>
<feature type="compositionally biased region" description="Low complexity" evidence="1">
    <location>
        <begin position="409"/>
        <end position="448"/>
    </location>
</feature>
<dbReference type="Pfam" id="PF14021">
    <property type="entry name" value="TNT"/>
    <property type="match status" value="1"/>
</dbReference>
<feature type="domain" description="Outer membrane channel protein CpnT-like N-terminal" evidence="3">
    <location>
        <begin position="13"/>
        <end position="116"/>
    </location>
</feature>
<proteinExistence type="predicted"/>
<dbReference type="EMBL" id="BNAV01000012">
    <property type="protein sequence ID" value="GHF78330.1"/>
    <property type="molecule type" value="Genomic_DNA"/>
</dbReference>
<accession>A0A8H9J0L9</accession>
<reference evidence="4" key="2">
    <citation type="submission" date="2020-09" db="EMBL/GenBank/DDBJ databases">
        <authorList>
            <person name="Sun Q."/>
            <person name="Zhou Y."/>
        </authorList>
    </citation>
    <scope>NUCLEOTIDE SEQUENCE</scope>
    <source>
        <strain evidence="4">CGMCC 4.7679</strain>
    </source>
</reference>
<dbReference type="InterPro" id="IPR057746">
    <property type="entry name" value="CpnT-like_N"/>
</dbReference>
<evidence type="ECO:0000259" key="3">
    <source>
        <dbReference type="Pfam" id="PF25547"/>
    </source>
</evidence>
<dbReference type="InterPro" id="IPR053024">
    <property type="entry name" value="Fungal_surface_NADase"/>
</dbReference>
<name>A0A8H9J0L9_9PSEU</name>
<evidence type="ECO:0008006" key="6">
    <source>
        <dbReference type="Google" id="ProtNLM"/>
    </source>
</evidence>
<gene>
    <name evidence="4" type="ORF">GCM10017566_60760</name>
</gene>
<evidence type="ECO:0000313" key="4">
    <source>
        <dbReference type="EMBL" id="GHF78330.1"/>
    </source>
</evidence>
<protein>
    <recommendedName>
        <fullName evidence="6">DUF4237 domain-containing protein</fullName>
    </recommendedName>
</protein>
<feature type="compositionally biased region" description="Pro residues" evidence="1">
    <location>
        <begin position="479"/>
        <end position="504"/>
    </location>
</feature>
<feature type="compositionally biased region" description="Pro residues" evidence="1">
    <location>
        <begin position="373"/>
        <end position="389"/>
    </location>
</feature>
<dbReference type="PANTHER" id="PTHR42059">
    <property type="entry name" value="TNT DOMAIN-CONTAINING PROTEIN"/>
    <property type="match status" value="1"/>
</dbReference>
<dbReference type="Pfam" id="PF25547">
    <property type="entry name" value="WXG100_2"/>
    <property type="match status" value="1"/>
</dbReference>
<dbReference type="PRINTS" id="PR01217">
    <property type="entry name" value="PRICHEXTENSN"/>
</dbReference>
<comment type="caution">
    <text evidence="4">The sequence shown here is derived from an EMBL/GenBank/DDBJ whole genome shotgun (WGS) entry which is preliminary data.</text>
</comment>
<dbReference type="Proteomes" id="UP000658656">
    <property type="component" value="Unassembled WGS sequence"/>
</dbReference>
<dbReference type="PANTHER" id="PTHR42059:SF1">
    <property type="entry name" value="TNT DOMAIN-CONTAINING PROTEIN"/>
    <property type="match status" value="1"/>
</dbReference>
<feature type="region of interest" description="Disordered" evidence="1">
    <location>
        <begin position="244"/>
        <end position="536"/>
    </location>
</feature>
<feature type="region of interest" description="Disordered" evidence="1">
    <location>
        <begin position="561"/>
        <end position="622"/>
    </location>
</feature>
<reference evidence="4" key="1">
    <citation type="journal article" date="2014" name="Int. J. Syst. Evol. Microbiol.">
        <title>Complete genome sequence of Corynebacterium casei LMG S-19264T (=DSM 44701T), isolated from a smear-ripened cheese.</title>
        <authorList>
            <consortium name="US DOE Joint Genome Institute (JGI-PGF)"/>
            <person name="Walter F."/>
            <person name="Albersmeier A."/>
            <person name="Kalinowski J."/>
            <person name="Ruckert C."/>
        </authorList>
    </citation>
    <scope>NUCLEOTIDE SEQUENCE</scope>
    <source>
        <strain evidence="4">CGMCC 4.7679</strain>
    </source>
</reference>
<dbReference type="RefSeq" id="WP_183176754.1">
    <property type="nucleotide sequence ID" value="NZ_BNAV01000012.1"/>
</dbReference>
<dbReference type="InterPro" id="IPR025331">
    <property type="entry name" value="TNT"/>
</dbReference>
<evidence type="ECO:0000259" key="2">
    <source>
        <dbReference type="Pfam" id="PF14021"/>
    </source>
</evidence>
<evidence type="ECO:0000313" key="5">
    <source>
        <dbReference type="Proteomes" id="UP000658656"/>
    </source>
</evidence>
<organism evidence="4 5">
    <name type="scientific">Amycolatopsis bartoniae</name>
    <dbReference type="NCBI Taxonomy" id="941986"/>
    <lineage>
        <taxon>Bacteria</taxon>
        <taxon>Bacillati</taxon>
        <taxon>Actinomycetota</taxon>
        <taxon>Actinomycetes</taxon>
        <taxon>Pseudonocardiales</taxon>
        <taxon>Pseudonocardiaceae</taxon>
        <taxon>Amycolatopsis</taxon>
    </lineage>
</organism>